<gene>
    <name evidence="1" type="ORF">Ctaglu_42680</name>
</gene>
<proteinExistence type="predicted"/>
<comment type="caution">
    <text evidence="1">The sequence shown here is derived from an EMBL/GenBank/DDBJ whole genome shotgun (WGS) entry which is preliminary data.</text>
</comment>
<sequence>MLNKKDIQLLQASILCALTDINLDYRLEDKFIELDEKLGKMKKLLV</sequence>
<evidence type="ECO:0000313" key="2">
    <source>
        <dbReference type="Proteomes" id="UP000287872"/>
    </source>
</evidence>
<keyword evidence="2" id="KW-1185">Reference proteome</keyword>
<organism evidence="1 2">
    <name type="scientific">Clostridium tagluense</name>
    <dbReference type="NCBI Taxonomy" id="360422"/>
    <lineage>
        <taxon>Bacteria</taxon>
        <taxon>Bacillati</taxon>
        <taxon>Bacillota</taxon>
        <taxon>Clostridia</taxon>
        <taxon>Eubacteriales</taxon>
        <taxon>Clostridiaceae</taxon>
        <taxon>Clostridium</taxon>
    </lineage>
</organism>
<dbReference type="AlphaFoldDB" id="A0A401USW5"/>
<dbReference type="Proteomes" id="UP000287872">
    <property type="component" value="Unassembled WGS sequence"/>
</dbReference>
<reference evidence="1 2" key="1">
    <citation type="submission" date="2018-11" db="EMBL/GenBank/DDBJ databases">
        <title>Genome sequencing and assembly of Clostridium tagluense strain A121.</title>
        <authorList>
            <person name="Murakami T."/>
            <person name="Segawa T."/>
            <person name="Shcherbakova V.A."/>
            <person name="Mori H."/>
            <person name="Yoshimura Y."/>
        </authorList>
    </citation>
    <scope>NUCLEOTIDE SEQUENCE [LARGE SCALE GENOMIC DNA]</scope>
    <source>
        <strain evidence="1 2">A121</strain>
    </source>
</reference>
<evidence type="ECO:0000313" key="1">
    <source>
        <dbReference type="EMBL" id="GCD12645.1"/>
    </source>
</evidence>
<dbReference type="EMBL" id="BHYK01000037">
    <property type="protein sequence ID" value="GCD12645.1"/>
    <property type="molecule type" value="Genomic_DNA"/>
</dbReference>
<protein>
    <submittedName>
        <fullName evidence="1">Uncharacterized protein</fullName>
    </submittedName>
</protein>
<name>A0A401USW5_9CLOT</name>
<accession>A0A401USW5</accession>
<dbReference type="RefSeq" id="WP_185732899.1">
    <property type="nucleotide sequence ID" value="NZ_BHYK01000037.1"/>
</dbReference>